<gene>
    <name evidence="3" type="ORF">HW555_011314</name>
</gene>
<evidence type="ECO:0000313" key="3">
    <source>
        <dbReference type="EMBL" id="KAF9409279.1"/>
    </source>
</evidence>
<evidence type="ECO:0008006" key="5">
    <source>
        <dbReference type="Google" id="ProtNLM"/>
    </source>
</evidence>
<keyword evidence="4" id="KW-1185">Reference proteome</keyword>
<dbReference type="Proteomes" id="UP000648187">
    <property type="component" value="Unassembled WGS sequence"/>
</dbReference>
<feature type="domain" description="Transposable element P transposase-like RNase H C-terminal" evidence="2">
    <location>
        <begin position="304"/>
        <end position="335"/>
    </location>
</feature>
<organism evidence="3 4">
    <name type="scientific">Spodoptera exigua</name>
    <name type="common">Beet armyworm</name>
    <name type="synonym">Noctua fulgens</name>
    <dbReference type="NCBI Taxonomy" id="7107"/>
    <lineage>
        <taxon>Eukaryota</taxon>
        <taxon>Metazoa</taxon>
        <taxon>Ecdysozoa</taxon>
        <taxon>Arthropoda</taxon>
        <taxon>Hexapoda</taxon>
        <taxon>Insecta</taxon>
        <taxon>Pterygota</taxon>
        <taxon>Neoptera</taxon>
        <taxon>Endopterygota</taxon>
        <taxon>Lepidoptera</taxon>
        <taxon>Glossata</taxon>
        <taxon>Ditrysia</taxon>
        <taxon>Noctuoidea</taxon>
        <taxon>Noctuidae</taxon>
        <taxon>Amphipyrinae</taxon>
        <taxon>Spodoptera</taxon>
    </lineage>
</organism>
<protein>
    <recommendedName>
        <fullName evidence="5">Transposase</fullName>
    </recommendedName>
</protein>
<reference evidence="3" key="1">
    <citation type="submission" date="2020-08" db="EMBL/GenBank/DDBJ databases">
        <title>Spodoptera exigua strain:BAW_Kor-Di-RS1 Genome sequencing and assembly.</title>
        <authorList>
            <person name="Kim J."/>
            <person name="Nam H.Y."/>
            <person name="Kwon M."/>
            <person name="Choi J.H."/>
            <person name="Cho S.R."/>
            <person name="Kim G.-H."/>
        </authorList>
    </citation>
    <scope>NUCLEOTIDE SEQUENCE</scope>
    <source>
        <strain evidence="3">BAW_Kor-Di-RS1</strain>
        <tissue evidence="3">Whole-body</tissue>
    </source>
</reference>
<dbReference type="Pfam" id="PF21788">
    <property type="entry name" value="TNP-like_GBD"/>
    <property type="match status" value="1"/>
</dbReference>
<accession>A0A835G7Z6</accession>
<sequence length="531" mass="62402">MSKTKLFKKIVKSLSVPTQTFVNMQLTQYKKKNRGRRFSIKEKLLALAIYIKSPKWYNFLRKIFAIPSKRTLKINDQSTINSKVVHELLSETRGEYLKKNTEFKYNAFEINNQKIFPLFDAPRLLKCIRNNLLKKDLRFTQDDKQKTAKWEHLKLLLDLDDGEDELRMCNKLTEAHVLPEKIPKMKVKHAAQVFSQRVSQVLLDFVLDIDNYHIENRKHLLPQECTDTADLLLLFDQLFDSFNGRSYKITHKIYKTCVKNNSEHFTLWNKILPVLCSMAFKTEAKKGWYYDMKDFWQYLTFKSNQIPVENFFSSVRSHGVRNINPTFLQFENIYKTLLVNDLCSNHSLGANCEEDTNKMLHNLDVLLMNNPPEPPRNNDDDKIEEICSNDILAGGSDNELVSETKKYEAGYVIKKTKKMICKSCNTCNLDLYDTTPPEVDNYIFSIDITRKSLQYPLQNFTICVNNIIKIIKHFFKNCPHKSGIIRKIKILVRNIVQFDFLSCDIHKEKIEIYVTKFLIKCIIYSWCNNVN</sequence>
<dbReference type="Pfam" id="PF21789">
    <property type="entry name" value="TNP-like_RNaseH_C"/>
    <property type="match status" value="1"/>
</dbReference>
<name>A0A835G7Z6_SPOEX</name>
<dbReference type="InterPro" id="IPR048367">
    <property type="entry name" value="TNP-like_RNaseH_C"/>
</dbReference>
<evidence type="ECO:0000259" key="2">
    <source>
        <dbReference type="Pfam" id="PF21789"/>
    </source>
</evidence>
<proteinExistence type="predicted"/>
<dbReference type="EMBL" id="JACKWZ010000326">
    <property type="protein sequence ID" value="KAF9409279.1"/>
    <property type="molecule type" value="Genomic_DNA"/>
</dbReference>
<comment type="caution">
    <text evidence="3">The sequence shown here is derived from an EMBL/GenBank/DDBJ whole genome shotgun (WGS) entry which is preliminary data.</text>
</comment>
<evidence type="ECO:0000313" key="4">
    <source>
        <dbReference type="Proteomes" id="UP000648187"/>
    </source>
</evidence>
<dbReference type="AlphaFoldDB" id="A0A835G7Z6"/>
<evidence type="ECO:0000259" key="1">
    <source>
        <dbReference type="Pfam" id="PF21788"/>
    </source>
</evidence>
<dbReference type="InterPro" id="IPR048366">
    <property type="entry name" value="TNP-like_GBD"/>
</dbReference>
<feature type="domain" description="Transposable element P transposase-like GTP-binding insertion" evidence="1">
    <location>
        <begin position="124"/>
        <end position="247"/>
    </location>
</feature>